<dbReference type="RefSeq" id="WP_225918327.1">
    <property type="nucleotide sequence ID" value="NZ_BOPO01000008.1"/>
</dbReference>
<feature type="transmembrane region" description="Helical" evidence="7">
    <location>
        <begin position="510"/>
        <end position="527"/>
    </location>
</feature>
<accession>A0A8J4AAN0</accession>
<feature type="transmembrane region" description="Helical" evidence="7">
    <location>
        <begin position="277"/>
        <end position="297"/>
    </location>
</feature>
<dbReference type="PANTHER" id="PTHR33406:SF6">
    <property type="entry name" value="MEMBRANE PROTEIN YDGH-RELATED"/>
    <property type="match status" value="1"/>
</dbReference>
<comment type="caution">
    <text evidence="9">The sequence shown here is derived from an EMBL/GenBank/DDBJ whole genome shotgun (WGS) entry which is preliminary data.</text>
</comment>
<dbReference type="Pfam" id="PF03176">
    <property type="entry name" value="MMPL"/>
    <property type="match status" value="2"/>
</dbReference>
<keyword evidence="10" id="KW-1185">Reference proteome</keyword>
<name>A0A8J4AAN0_9ACTN</name>
<evidence type="ECO:0000256" key="4">
    <source>
        <dbReference type="ARBA" id="ARBA00022692"/>
    </source>
</evidence>
<comment type="subcellular location">
    <subcellularLocation>
        <location evidence="1">Cell membrane</location>
        <topology evidence="1">Multi-pass membrane protein</topology>
    </subcellularLocation>
</comment>
<sequence>MTGVWRRLAATVTGRRGAWLVLVFGLLVAAGVTGATSGAQPPGAAQALPTGSESAQVRQLEQRFAGHELAPVVAVVTRHDRGRLTGADRAATDRLGTALGRRVGQRSSPPVAAHDQRAAVVNVPVDTDRSDAEIADTIDRLRSTARRVAPDRLSVQITGGPAFGADIAAAFDGANLTLLAVTVGIVAVLLLLTYRSPILWLVPLAVVGLADQVAARVTAALGAAADLQFDAGIISVLVFGAGTNYALLLISRYREELYRTADHRAALAAAVRGTGPAILASNLTVVAALLTLLLAAMPNTRGLGVAAAVGLVLALLFVLVLLPAALAVCGRRLFWPFVPRAGAAPARAGRFWRRLAGGVTRRPALVVATSVIGLAVLAGGLLGTRVGLSQLEQFRVPSPSATGLRVLAEHFPAGESAPLIVVARADTAPAVTAAAQRVPGVRVRPAGRSPDGLVKLTVVDSAQPGSAASLDTVRRLRAAVHAVPGAEAKVGGQTAQDLDVRDAFGRDLRTIAPLILGVALLLLVLLLRALVAPVLLVAVNLASALAAIGAGTFAGTRLFGFPALDVNVPLVAFLFLVALGIDYTIFVAHRTRQEAVAHGTRAGVISAIGHTGTVITSAGVVLAAVFAALGVLPLTTLAQLGLIVGLGVLIDTLLVRTVVVPAVFALVGDRIWWPSRPSRPTREPDPVPVSAAGG</sequence>
<dbReference type="EMBL" id="BOPO01000008">
    <property type="protein sequence ID" value="GIL25667.1"/>
    <property type="molecule type" value="Genomic_DNA"/>
</dbReference>
<feature type="domain" description="SSD" evidence="8">
    <location>
        <begin position="233"/>
        <end position="328"/>
    </location>
</feature>
<feature type="transmembrane region" description="Helical" evidence="7">
    <location>
        <begin position="303"/>
        <end position="330"/>
    </location>
</feature>
<evidence type="ECO:0000256" key="6">
    <source>
        <dbReference type="ARBA" id="ARBA00023136"/>
    </source>
</evidence>
<evidence type="ECO:0000256" key="5">
    <source>
        <dbReference type="ARBA" id="ARBA00022989"/>
    </source>
</evidence>
<dbReference type="InterPro" id="IPR050545">
    <property type="entry name" value="Mycobact_MmpL"/>
</dbReference>
<feature type="transmembrane region" description="Helical" evidence="7">
    <location>
        <begin position="607"/>
        <end position="634"/>
    </location>
</feature>
<feature type="transmembrane region" description="Helical" evidence="7">
    <location>
        <begin position="201"/>
        <end position="225"/>
    </location>
</feature>
<protein>
    <submittedName>
        <fullName evidence="9">Membrane protein</fullName>
    </submittedName>
</protein>
<keyword evidence="5 7" id="KW-1133">Transmembrane helix</keyword>
<gene>
    <name evidence="9" type="ORF">NUM_09210</name>
</gene>
<feature type="transmembrane region" description="Helical" evidence="7">
    <location>
        <begin position="231"/>
        <end position="250"/>
    </location>
</feature>
<comment type="similarity">
    <text evidence="2">Belongs to the resistance-nodulation-cell division (RND) (TC 2.A.6) family. MmpL subfamily.</text>
</comment>
<organism evidence="9 10">
    <name type="scientific">Actinocatenispora comari</name>
    <dbReference type="NCBI Taxonomy" id="2807577"/>
    <lineage>
        <taxon>Bacteria</taxon>
        <taxon>Bacillati</taxon>
        <taxon>Actinomycetota</taxon>
        <taxon>Actinomycetes</taxon>
        <taxon>Micromonosporales</taxon>
        <taxon>Micromonosporaceae</taxon>
        <taxon>Actinocatenispora</taxon>
    </lineage>
</organism>
<dbReference type="InterPro" id="IPR004869">
    <property type="entry name" value="MMPL_dom"/>
</dbReference>
<dbReference type="PANTHER" id="PTHR33406">
    <property type="entry name" value="MEMBRANE PROTEIN MJ1562-RELATED"/>
    <property type="match status" value="1"/>
</dbReference>
<feature type="domain" description="SSD" evidence="8">
    <location>
        <begin position="537"/>
        <end position="665"/>
    </location>
</feature>
<proteinExistence type="inferred from homology"/>
<keyword evidence="3" id="KW-1003">Cell membrane</keyword>
<keyword evidence="6 7" id="KW-0472">Membrane</keyword>
<feature type="transmembrane region" description="Helical" evidence="7">
    <location>
        <begin position="534"/>
        <end position="554"/>
    </location>
</feature>
<dbReference type="InterPro" id="IPR000731">
    <property type="entry name" value="SSD"/>
</dbReference>
<evidence type="ECO:0000256" key="3">
    <source>
        <dbReference type="ARBA" id="ARBA00022475"/>
    </source>
</evidence>
<reference evidence="10" key="1">
    <citation type="journal article" date="2021" name="Int. J. Syst. Evol. Microbiol.">
        <title>Actinocatenispora comari sp. nov., an endophytic actinomycete isolated from aerial parts of Comarum salesowianum.</title>
        <authorList>
            <person name="Oyunbileg N."/>
            <person name="Iizaka Y."/>
            <person name="Hamada M."/>
            <person name="Davaapurev B.O."/>
            <person name="Fukumoto A."/>
            <person name="Tsetseg B."/>
            <person name="Kato F."/>
            <person name="Tamura T."/>
            <person name="Batkhuu J."/>
            <person name="Anzai Y."/>
        </authorList>
    </citation>
    <scope>NUCLEOTIDE SEQUENCE [LARGE SCALE GENOMIC DNA]</scope>
    <source>
        <strain evidence="10">NUM-2625</strain>
    </source>
</reference>
<dbReference type="GO" id="GO:0005886">
    <property type="term" value="C:plasma membrane"/>
    <property type="evidence" value="ECO:0007669"/>
    <property type="project" value="UniProtKB-SubCell"/>
</dbReference>
<evidence type="ECO:0000259" key="8">
    <source>
        <dbReference type="PROSITE" id="PS50156"/>
    </source>
</evidence>
<keyword evidence="4 7" id="KW-0812">Transmembrane</keyword>
<feature type="transmembrane region" description="Helical" evidence="7">
    <location>
        <begin position="640"/>
        <end position="667"/>
    </location>
</feature>
<feature type="transmembrane region" description="Helical" evidence="7">
    <location>
        <begin position="363"/>
        <end position="382"/>
    </location>
</feature>
<dbReference type="PROSITE" id="PS50156">
    <property type="entry name" value="SSD"/>
    <property type="match status" value="2"/>
</dbReference>
<evidence type="ECO:0000313" key="10">
    <source>
        <dbReference type="Proteomes" id="UP000614996"/>
    </source>
</evidence>
<dbReference type="Proteomes" id="UP000614996">
    <property type="component" value="Unassembled WGS sequence"/>
</dbReference>
<evidence type="ECO:0000256" key="2">
    <source>
        <dbReference type="ARBA" id="ARBA00010157"/>
    </source>
</evidence>
<dbReference type="AlphaFoldDB" id="A0A8J4AAN0"/>
<evidence type="ECO:0000313" key="9">
    <source>
        <dbReference type="EMBL" id="GIL25667.1"/>
    </source>
</evidence>
<dbReference type="SUPFAM" id="SSF82866">
    <property type="entry name" value="Multidrug efflux transporter AcrB transmembrane domain"/>
    <property type="match status" value="2"/>
</dbReference>
<dbReference type="Gene3D" id="1.20.1640.10">
    <property type="entry name" value="Multidrug efflux transporter AcrB transmembrane domain"/>
    <property type="match status" value="2"/>
</dbReference>
<feature type="transmembrane region" description="Helical" evidence="7">
    <location>
        <begin position="566"/>
        <end position="586"/>
    </location>
</feature>
<feature type="transmembrane region" description="Helical" evidence="7">
    <location>
        <begin position="176"/>
        <end position="194"/>
    </location>
</feature>
<evidence type="ECO:0000256" key="1">
    <source>
        <dbReference type="ARBA" id="ARBA00004651"/>
    </source>
</evidence>
<evidence type="ECO:0000256" key="7">
    <source>
        <dbReference type="SAM" id="Phobius"/>
    </source>
</evidence>